<protein>
    <submittedName>
        <fullName evidence="2">Uncharacterized protein</fullName>
    </submittedName>
</protein>
<proteinExistence type="predicted"/>
<sequence length="626" mass="67202">MTVLMECLRSKELAEHLGLEVETKNGKFKGVGALQWAVPVGVFGDAACSLLPLGTLLGSCRAEKLGSSPSKHGETWSGGHLSAREAAGTAATSGAAAPPRARLRTDHSLFAWRGVLNLKELTQGFWSGDELGYHIIHLELDPVFPEGTEREDGVVEWGERTAYRFASDISTPRPSYFPQRRDPRCEGIDSLAHCWRGENNWGNPPLGVTGSGGPEAAGMRCHSDGGGATLVRAALVQRARGSRLRCGLPASAKRPVHSQPVGLVHIARDAVMSCIPGRPRVAFRRRAGLEPRRCPAIRLAYGWRCTGQTTMHGTPAPSRACPGNMRHVAYEYGSDEDLDLRRETYSTLLPLRSEGEPAEGLPWLPAVEEAVLPCPGSLPRRGTALAGSMQPHLSAINDYHEDLGFDGPAEGRPVVRVLKGRASIQAQVLADAGQQESERTWLPAEAVARVHGVVLGHSWGTDRDRLHLLRACVYSVVASCTFGRPEAGAGLQQQDVAASPEHIIFVLRRGKRGQQTVSGGSLGGAVLIGRGTWGRLAEAGPRGNFLYASGKPRGRAQYADPVHEVWILNGCGHDDAVSLMGSLDGETRGSPQHTNRGRRHADSRGLEGKRLEAASGKKTADPSLER</sequence>
<keyword evidence="3" id="KW-1185">Reference proteome</keyword>
<dbReference type="AlphaFoldDB" id="A0AAE0GLC8"/>
<feature type="compositionally biased region" description="Low complexity" evidence="1">
    <location>
        <begin position="84"/>
        <end position="100"/>
    </location>
</feature>
<feature type="region of interest" description="Disordered" evidence="1">
    <location>
        <begin position="582"/>
        <end position="626"/>
    </location>
</feature>
<dbReference type="EMBL" id="LGRX02004510">
    <property type="protein sequence ID" value="KAK3280153.1"/>
    <property type="molecule type" value="Genomic_DNA"/>
</dbReference>
<organism evidence="2 3">
    <name type="scientific">Cymbomonas tetramitiformis</name>
    <dbReference type="NCBI Taxonomy" id="36881"/>
    <lineage>
        <taxon>Eukaryota</taxon>
        <taxon>Viridiplantae</taxon>
        <taxon>Chlorophyta</taxon>
        <taxon>Pyramimonadophyceae</taxon>
        <taxon>Pyramimonadales</taxon>
        <taxon>Pyramimonadaceae</taxon>
        <taxon>Cymbomonas</taxon>
    </lineage>
</organism>
<evidence type="ECO:0000313" key="3">
    <source>
        <dbReference type="Proteomes" id="UP001190700"/>
    </source>
</evidence>
<accession>A0AAE0GLC8</accession>
<name>A0AAE0GLC8_9CHLO</name>
<dbReference type="Proteomes" id="UP001190700">
    <property type="component" value="Unassembled WGS sequence"/>
</dbReference>
<feature type="compositionally biased region" description="Basic and acidic residues" evidence="1">
    <location>
        <begin position="600"/>
        <end position="612"/>
    </location>
</feature>
<evidence type="ECO:0000313" key="2">
    <source>
        <dbReference type="EMBL" id="KAK3280153.1"/>
    </source>
</evidence>
<reference evidence="2 3" key="1">
    <citation type="journal article" date="2015" name="Genome Biol. Evol.">
        <title>Comparative Genomics of a Bacterivorous Green Alga Reveals Evolutionary Causalities and Consequences of Phago-Mixotrophic Mode of Nutrition.</title>
        <authorList>
            <person name="Burns J.A."/>
            <person name="Paasch A."/>
            <person name="Narechania A."/>
            <person name="Kim E."/>
        </authorList>
    </citation>
    <scope>NUCLEOTIDE SEQUENCE [LARGE SCALE GENOMIC DNA]</scope>
    <source>
        <strain evidence="2 3">PLY_AMNH</strain>
    </source>
</reference>
<gene>
    <name evidence="2" type="ORF">CYMTET_11993</name>
</gene>
<comment type="caution">
    <text evidence="2">The sequence shown here is derived from an EMBL/GenBank/DDBJ whole genome shotgun (WGS) entry which is preliminary data.</text>
</comment>
<evidence type="ECO:0000256" key="1">
    <source>
        <dbReference type="SAM" id="MobiDB-lite"/>
    </source>
</evidence>
<feature type="region of interest" description="Disordered" evidence="1">
    <location>
        <begin position="67"/>
        <end position="100"/>
    </location>
</feature>